<gene>
    <name evidence="3" type="ORF">DY000_02005568</name>
</gene>
<evidence type="ECO:0000256" key="1">
    <source>
        <dbReference type="SAM" id="MobiDB-lite"/>
    </source>
</evidence>
<keyword evidence="4" id="KW-1185">Reference proteome</keyword>
<feature type="signal peptide" evidence="2">
    <location>
        <begin position="1"/>
        <end position="22"/>
    </location>
</feature>
<keyword evidence="2" id="KW-0732">Signal</keyword>
<organism evidence="3 4">
    <name type="scientific">Brassica cretica</name>
    <name type="common">Mustard</name>
    <dbReference type="NCBI Taxonomy" id="69181"/>
    <lineage>
        <taxon>Eukaryota</taxon>
        <taxon>Viridiplantae</taxon>
        <taxon>Streptophyta</taxon>
        <taxon>Embryophyta</taxon>
        <taxon>Tracheophyta</taxon>
        <taxon>Spermatophyta</taxon>
        <taxon>Magnoliopsida</taxon>
        <taxon>eudicotyledons</taxon>
        <taxon>Gunneridae</taxon>
        <taxon>Pentapetalae</taxon>
        <taxon>rosids</taxon>
        <taxon>malvids</taxon>
        <taxon>Brassicales</taxon>
        <taxon>Brassicaceae</taxon>
        <taxon>Brassiceae</taxon>
        <taxon>Brassica</taxon>
    </lineage>
</organism>
<proteinExistence type="predicted"/>
<name>A0ABQ7BWA5_BRACR</name>
<dbReference type="EMBL" id="QGKV02000832">
    <property type="protein sequence ID" value="KAF3543875.1"/>
    <property type="molecule type" value="Genomic_DNA"/>
</dbReference>
<feature type="chain" id="PRO_5046652575" evidence="2">
    <location>
        <begin position="23"/>
        <end position="139"/>
    </location>
</feature>
<sequence length="139" mass="16280">MPFLFIILLEVPVYFLLYTTVAEQSFYSLYSIHNISYVDEENLWFDSPLNVIAESHVVLLRQRVPAAAVTDPPIRPPYISPKVRSYRRFKDSSDLRRNPFVPRAKNEQDRDGGTQVPKEPVNELRLPKRKRPNLQQEQP</sequence>
<evidence type="ECO:0000256" key="2">
    <source>
        <dbReference type="SAM" id="SignalP"/>
    </source>
</evidence>
<reference evidence="3 4" key="1">
    <citation type="journal article" date="2020" name="BMC Genomics">
        <title>Intraspecific diversification of the crop wild relative Brassica cretica Lam. using demographic model selection.</title>
        <authorList>
            <person name="Kioukis A."/>
            <person name="Michalopoulou V.A."/>
            <person name="Briers L."/>
            <person name="Pirintsos S."/>
            <person name="Studholme D.J."/>
            <person name="Pavlidis P."/>
            <person name="Sarris P.F."/>
        </authorList>
    </citation>
    <scope>NUCLEOTIDE SEQUENCE [LARGE SCALE GENOMIC DNA]</scope>
    <source>
        <strain evidence="4">cv. PFS-1207/04</strain>
    </source>
</reference>
<evidence type="ECO:0000313" key="3">
    <source>
        <dbReference type="EMBL" id="KAF3543875.1"/>
    </source>
</evidence>
<dbReference type="Proteomes" id="UP000266723">
    <property type="component" value="Unassembled WGS sequence"/>
</dbReference>
<protein>
    <submittedName>
        <fullName evidence="3">Uncharacterized protein</fullName>
    </submittedName>
</protein>
<evidence type="ECO:0000313" key="4">
    <source>
        <dbReference type="Proteomes" id="UP000266723"/>
    </source>
</evidence>
<accession>A0ABQ7BWA5</accession>
<feature type="region of interest" description="Disordered" evidence="1">
    <location>
        <begin position="89"/>
        <end position="139"/>
    </location>
</feature>
<comment type="caution">
    <text evidence="3">The sequence shown here is derived from an EMBL/GenBank/DDBJ whole genome shotgun (WGS) entry which is preliminary data.</text>
</comment>